<dbReference type="GO" id="GO:0016705">
    <property type="term" value="F:oxidoreductase activity, acting on paired donors, with incorporation or reduction of molecular oxygen"/>
    <property type="evidence" value="ECO:0007669"/>
    <property type="project" value="UniProtKB-ARBA"/>
</dbReference>
<dbReference type="CDD" id="cd03480">
    <property type="entry name" value="Rieske_RO_Alpha_PaO"/>
    <property type="match status" value="1"/>
</dbReference>
<comment type="subcellular location">
    <subcellularLocation>
        <location evidence="1">Membrane</location>
    </subcellularLocation>
</comment>
<dbReference type="RefSeq" id="WP_063874414.1">
    <property type="nucleotide sequence ID" value="NZ_CAWMRI010000274.1"/>
</dbReference>
<evidence type="ECO:0000256" key="6">
    <source>
        <dbReference type="ARBA" id="ARBA00022989"/>
    </source>
</evidence>
<evidence type="ECO:0000256" key="4">
    <source>
        <dbReference type="ARBA" id="ARBA00022723"/>
    </source>
</evidence>
<keyword evidence="5" id="KW-0809">Transit peptide</keyword>
<dbReference type="GO" id="GO:0005737">
    <property type="term" value="C:cytoplasm"/>
    <property type="evidence" value="ECO:0007669"/>
    <property type="project" value="TreeGrafter"/>
</dbReference>
<reference evidence="13 14" key="1">
    <citation type="submission" date="2016-04" db="EMBL/GenBank/DDBJ databases">
        <title>Draft Genome Assembly of the Bloom-forming Cyanobacterium Nodularia spumigena Strain CENA596 in Shrimp Production Ponds.</title>
        <authorList>
            <person name="Popin R.V."/>
            <person name="Rigonato J."/>
            <person name="Abreu V.A."/>
            <person name="Andreote A.P."/>
            <person name="Silveira S.B."/>
            <person name="Odebrecht C."/>
            <person name="Fiore M.F."/>
        </authorList>
    </citation>
    <scope>NUCLEOTIDE SEQUENCE [LARGE SCALE GENOMIC DNA]</scope>
    <source>
        <strain evidence="13 14">CENA596</strain>
    </source>
</reference>
<evidence type="ECO:0000259" key="12">
    <source>
        <dbReference type="PROSITE" id="PS51296"/>
    </source>
</evidence>
<dbReference type="Gene3D" id="3.90.380.10">
    <property type="entry name" value="Naphthalene 1,2-dioxygenase Alpha Subunit, Chain A, domain 1"/>
    <property type="match status" value="1"/>
</dbReference>
<keyword evidence="2 11" id="KW-0812">Transmembrane</keyword>
<feature type="transmembrane region" description="Helical" evidence="11">
    <location>
        <begin position="398"/>
        <end position="419"/>
    </location>
</feature>
<accession>A0A161VMC4</accession>
<evidence type="ECO:0000256" key="5">
    <source>
        <dbReference type="ARBA" id="ARBA00022946"/>
    </source>
</evidence>
<proteinExistence type="predicted"/>
<dbReference type="InterPro" id="IPR017941">
    <property type="entry name" value="Rieske_2Fe-2S"/>
</dbReference>
<dbReference type="SUPFAM" id="SSF50022">
    <property type="entry name" value="ISP domain"/>
    <property type="match status" value="1"/>
</dbReference>
<organism evidence="13 14">
    <name type="scientific">Nodularia spumigena CENA596</name>
    <dbReference type="NCBI Taxonomy" id="1819295"/>
    <lineage>
        <taxon>Bacteria</taxon>
        <taxon>Bacillati</taxon>
        <taxon>Cyanobacteriota</taxon>
        <taxon>Cyanophyceae</taxon>
        <taxon>Nostocales</taxon>
        <taxon>Nodulariaceae</taxon>
        <taxon>Nodularia</taxon>
    </lineage>
</organism>
<dbReference type="PANTHER" id="PTHR21266">
    <property type="entry name" value="IRON-SULFUR DOMAIN CONTAINING PROTEIN"/>
    <property type="match status" value="1"/>
</dbReference>
<dbReference type="AlphaFoldDB" id="A0A161VMC4"/>
<evidence type="ECO:0000256" key="7">
    <source>
        <dbReference type="ARBA" id="ARBA00023002"/>
    </source>
</evidence>
<evidence type="ECO:0000313" key="14">
    <source>
        <dbReference type="Proteomes" id="UP000076555"/>
    </source>
</evidence>
<keyword evidence="9" id="KW-0411">Iron-sulfur</keyword>
<evidence type="ECO:0000313" key="13">
    <source>
        <dbReference type="EMBL" id="KZL47885.1"/>
    </source>
</evidence>
<gene>
    <name evidence="13" type="ORF">A2T98_20855</name>
</gene>
<dbReference type="InterPro" id="IPR050584">
    <property type="entry name" value="Cholesterol_7-desaturase"/>
</dbReference>
<feature type="domain" description="Rieske" evidence="12">
    <location>
        <begin position="32"/>
        <end position="141"/>
    </location>
</feature>
<evidence type="ECO:0000256" key="2">
    <source>
        <dbReference type="ARBA" id="ARBA00022692"/>
    </source>
</evidence>
<keyword evidence="3" id="KW-0001">2Fe-2S</keyword>
<dbReference type="PANTHER" id="PTHR21266:SF32">
    <property type="entry name" value="CHOLESTEROL 7-DESATURASE NVD"/>
    <property type="match status" value="1"/>
</dbReference>
<evidence type="ECO:0000256" key="11">
    <source>
        <dbReference type="SAM" id="Phobius"/>
    </source>
</evidence>
<dbReference type="InterPro" id="IPR044043">
    <property type="entry name" value="VanA_C_cat"/>
</dbReference>
<dbReference type="GO" id="GO:0046872">
    <property type="term" value="F:metal ion binding"/>
    <property type="evidence" value="ECO:0007669"/>
    <property type="project" value="UniProtKB-KW"/>
</dbReference>
<sequence length="465" mass="52319">MLEIKPNLGNNSVEEIFPGGNDPDCFDWQEAWYPVHYLEDLDKSKPTPFTLLGKDIVIWWDKQNQSWQAFVDQCPHRLAPLSEGRINEDGLLECPYHGWSFSGDGHCQRIPQQVAGGTAETSKRACATSLPTTERQGLLFVFAGKPENATNTKVPVIEPLQESSEGWVVINTFRDVPYDALTLLENILDPSHVSFTHHKSVGNRKNAAPLGLEVIESGKQGFKGIWKQGLKPNQTGKLSTTFVAPALMWHDINSERGRVITSVYATPIRKGECRLFARFPFKFPSKLPGLLIKLRPRWYVHIGQNGVLEDDQIFLHYQERYLAAKGGSANFTKAFYLATKADSFVFELRQWVNQYKAEPFPGESFPPAIPKEHLLERYHSHTVHCASCRGAIANIKRLKFWCGITAVLTLASMPILGLYFNTTSILAVVLETITPLPFGAAWLGLTKLQKQFYEGRTVPPRNLPD</sequence>
<dbReference type="Pfam" id="PF19112">
    <property type="entry name" value="VanA_C"/>
    <property type="match status" value="1"/>
</dbReference>
<protein>
    <submittedName>
        <fullName evidence="13">Cell death suppressor protein Lls1</fullName>
    </submittedName>
</protein>
<dbReference type="InterPro" id="IPR036922">
    <property type="entry name" value="Rieske_2Fe-2S_sf"/>
</dbReference>
<keyword evidence="8" id="KW-0408">Iron</keyword>
<keyword evidence="6 11" id="KW-1133">Transmembrane helix</keyword>
<evidence type="ECO:0000256" key="9">
    <source>
        <dbReference type="ARBA" id="ARBA00023014"/>
    </source>
</evidence>
<keyword evidence="7" id="KW-0560">Oxidoreductase</keyword>
<evidence type="ECO:0000256" key="3">
    <source>
        <dbReference type="ARBA" id="ARBA00022714"/>
    </source>
</evidence>
<dbReference type="Gene3D" id="2.102.10.10">
    <property type="entry name" value="Rieske [2Fe-2S] iron-sulphur domain"/>
    <property type="match status" value="1"/>
</dbReference>
<dbReference type="Proteomes" id="UP000076555">
    <property type="component" value="Unassembled WGS sequence"/>
</dbReference>
<name>A0A161VMC4_NODSP</name>
<dbReference type="GO" id="GO:0051537">
    <property type="term" value="F:2 iron, 2 sulfur cluster binding"/>
    <property type="evidence" value="ECO:0007669"/>
    <property type="project" value="UniProtKB-KW"/>
</dbReference>
<dbReference type="EMBL" id="LWAJ01000274">
    <property type="protein sequence ID" value="KZL47885.1"/>
    <property type="molecule type" value="Genomic_DNA"/>
</dbReference>
<evidence type="ECO:0000256" key="10">
    <source>
        <dbReference type="ARBA" id="ARBA00023136"/>
    </source>
</evidence>
<dbReference type="SUPFAM" id="SSF55961">
    <property type="entry name" value="Bet v1-like"/>
    <property type="match status" value="1"/>
</dbReference>
<evidence type="ECO:0000256" key="8">
    <source>
        <dbReference type="ARBA" id="ARBA00023004"/>
    </source>
</evidence>
<evidence type="ECO:0000256" key="1">
    <source>
        <dbReference type="ARBA" id="ARBA00004370"/>
    </source>
</evidence>
<dbReference type="Pfam" id="PF08417">
    <property type="entry name" value="PaO"/>
    <property type="match status" value="1"/>
</dbReference>
<comment type="caution">
    <text evidence="13">The sequence shown here is derived from an EMBL/GenBank/DDBJ whole genome shotgun (WGS) entry which is preliminary data.</text>
</comment>
<dbReference type="OrthoDB" id="477744at2"/>
<dbReference type="GO" id="GO:0016020">
    <property type="term" value="C:membrane"/>
    <property type="evidence" value="ECO:0007669"/>
    <property type="project" value="UniProtKB-SubCell"/>
</dbReference>
<dbReference type="Pfam" id="PF00355">
    <property type="entry name" value="Rieske"/>
    <property type="match status" value="1"/>
</dbReference>
<dbReference type="PROSITE" id="PS51296">
    <property type="entry name" value="RIESKE"/>
    <property type="match status" value="1"/>
</dbReference>
<keyword evidence="4" id="KW-0479">Metal-binding</keyword>
<dbReference type="InterPro" id="IPR013626">
    <property type="entry name" value="PaO"/>
</dbReference>
<feature type="transmembrane region" description="Helical" evidence="11">
    <location>
        <begin position="425"/>
        <end position="445"/>
    </location>
</feature>
<dbReference type="GO" id="GO:0010277">
    <property type="term" value="F:chlorophyllide a oxygenase activity"/>
    <property type="evidence" value="ECO:0007669"/>
    <property type="project" value="InterPro"/>
</dbReference>
<keyword evidence="10 11" id="KW-0472">Membrane</keyword>